<accession>A0ACB8A3Y7</accession>
<name>A0ACB8A3Y7_9AGAM</name>
<evidence type="ECO:0000313" key="1">
    <source>
        <dbReference type="EMBL" id="KAH7907917.1"/>
    </source>
</evidence>
<sequence>MQDIYDLLVIPSGLKGAQTIAGSSPVQHPIHAYHEYPERRLVGMICAGSLAALQASLKRQPLTSHSPVKAQLEDKFEYKEDSVVVSDRPVTRYAVASSLERSIPAEKRDEVRGPMVFPAGTSW</sequence>
<proteinExistence type="predicted"/>
<organism evidence="1 2">
    <name type="scientific">Hygrophoropsis aurantiaca</name>
    <dbReference type="NCBI Taxonomy" id="72124"/>
    <lineage>
        <taxon>Eukaryota</taxon>
        <taxon>Fungi</taxon>
        <taxon>Dikarya</taxon>
        <taxon>Basidiomycota</taxon>
        <taxon>Agaricomycotina</taxon>
        <taxon>Agaricomycetes</taxon>
        <taxon>Agaricomycetidae</taxon>
        <taxon>Boletales</taxon>
        <taxon>Coniophorineae</taxon>
        <taxon>Hygrophoropsidaceae</taxon>
        <taxon>Hygrophoropsis</taxon>
    </lineage>
</organism>
<reference evidence="1" key="1">
    <citation type="journal article" date="2021" name="New Phytol.">
        <title>Evolutionary innovations through gain and loss of genes in the ectomycorrhizal Boletales.</title>
        <authorList>
            <person name="Wu G."/>
            <person name="Miyauchi S."/>
            <person name="Morin E."/>
            <person name="Kuo A."/>
            <person name="Drula E."/>
            <person name="Varga T."/>
            <person name="Kohler A."/>
            <person name="Feng B."/>
            <person name="Cao Y."/>
            <person name="Lipzen A."/>
            <person name="Daum C."/>
            <person name="Hundley H."/>
            <person name="Pangilinan J."/>
            <person name="Johnson J."/>
            <person name="Barry K."/>
            <person name="LaButti K."/>
            <person name="Ng V."/>
            <person name="Ahrendt S."/>
            <person name="Min B."/>
            <person name="Choi I.G."/>
            <person name="Park H."/>
            <person name="Plett J.M."/>
            <person name="Magnuson J."/>
            <person name="Spatafora J.W."/>
            <person name="Nagy L.G."/>
            <person name="Henrissat B."/>
            <person name="Grigoriev I.V."/>
            <person name="Yang Z.L."/>
            <person name="Xu J."/>
            <person name="Martin F.M."/>
        </authorList>
    </citation>
    <scope>NUCLEOTIDE SEQUENCE</scope>
    <source>
        <strain evidence="1">ATCC 28755</strain>
    </source>
</reference>
<evidence type="ECO:0000313" key="2">
    <source>
        <dbReference type="Proteomes" id="UP000790377"/>
    </source>
</evidence>
<comment type="caution">
    <text evidence="1">The sequence shown here is derived from an EMBL/GenBank/DDBJ whole genome shotgun (WGS) entry which is preliminary data.</text>
</comment>
<gene>
    <name evidence="1" type="ORF">BJ138DRAFT_1013779</name>
</gene>
<dbReference type="EMBL" id="MU267859">
    <property type="protein sequence ID" value="KAH7907917.1"/>
    <property type="molecule type" value="Genomic_DNA"/>
</dbReference>
<keyword evidence="2" id="KW-1185">Reference proteome</keyword>
<protein>
    <submittedName>
        <fullName evidence="1">Uncharacterized protein</fullName>
    </submittedName>
</protein>
<dbReference type="Proteomes" id="UP000790377">
    <property type="component" value="Unassembled WGS sequence"/>
</dbReference>